<dbReference type="InterPro" id="IPR003598">
    <property type="entry name" value="Ig_sub2"/>
</dbReference>
<sequence length="332" mass="36365">MTGARRGHCQRKTDMDDMDAATTSVASMASMAASTTTSATLLLLLVLSLQQCQGVLPPAIDRDATLQTFPGTDQDEYAPGSNVSIFPYFDFNVPRNVTTAEGQTGFLHCRVEHLGDKAVSWIRKRDLHILTAGVLTYTSDQRFTVIRPDRSENWTLQIRSSQGRDSGVYECQVNTEPKMSLSFQLNVIEWKAQILGSSDLHVKTGSSVTLTCVLSQGPHDLGTVQWFRNDVLLSNMLAGDVHPNALDPEPRLRITVAWTDALTSKLYISYAKPADSGNYTCKPTSLADSASVNVHVINGEHPAAMQHGNKNRASALSLHCLVYSVALVVMRR</sequence>
<dbReference type="InterPro" id="IPR007110">
    <property type="entry name" value="Ig-like_dom"/>
</dbReference>
<accession>A0A6P8ZQX9</accession>
<name>A0A6P8ZQX9_THRPL</name>
<dbReference type="KEGG" id="tpal:117648290"/>
<dbReference type="PROSITE" id="PS50835">
    <property type="entry name" value="IG_LIKE"/>
    <property type="match status" value="2"/>
</dbReference>
<dbReference type="GO" id="GO:0050808">
    <property type="term" value="P:synapse organization"/>
    <property type="evidence" value="ECO:0007669"/>
    <property type="project" value="TreeGrafter"/>
</dbReference>
<dbReference type="Gene3D" id="2.60.40.10">
    <property type="entry name" value="Immunoglobulins"/>
    <property type="match status" value="2"/>
</dbReference>
<evidence type="ECO:0000313" key="2">
    <source>
        <dbReference type="Proteomes" id="UP000515158"/>
    </source>
</evidence>
<dbReference type="FunFam" id="2.60.40.10:FF:000129">
    <property type="entry name" value="CLUMA_CG018772, isoform A"/>
    <property type="match status" value="1"/>
</dbReference>
<dbReference type="SUPFAM" id="SSF48726">
    <property type="entry name" value="Immunoglobulin"/>
    <property type="match status" value="2"/>
</dbReference>
<dbReference type="SMART" id="SM00408">
    <property type="entry name" value="IGc2"/>
    <property type="match status" value="2"/>
</dbReference>
<dbReference type="Proteomes" id="UP000515158">
    <property type="component" value="Unplaced"/>
</dbReference>
<dbReference type="InterPro" id="IPR003599">
    <property type="entry name" value="Ig_sub"/>
</dbReference>
<dbReference type="Pfam" id="PF13927">
    <property type="entry name" value="Ig_3"/>
    <property type="match status" value="1"/>
</dbReference>
<dbReference type="PANTHER" id="PTHR23279">
    <property type="entry name" value="DEFECTIVE PROBOSCIS EXTENSION RESPONSE DPR -RELATED"/>
    <property type="match status" value="1"/>
</dbReference>
<organism evidence="3">
    <name type="scientific">Thrips palmi</name>
    <name type="common">Melon thrips</name>
    <dbReference type="NCBI Taxonomy" id="161013"/>
    <lineage>
        <taxon>Eukaryota</taxon>
        <taxon>Metazoa</taxon>
        <taxon>Ecdysozoa</taxon>
        <taxon>Arthropoda</taxon>
        <taxon>Hexapoda</taxon>
        <taxon>Insecta</taxon>
        <taxon>Pterygota</taxon>
        <taxon>Neoptera</taxon>
        <taxon>Paraneoptera</taxon>
        <taxon>Thysanoptera</taxon>
        <taxon>Terebrantia</taxon>
        <taxon>Thripoidea</taxon>
        <taxon>Thripidae</taxon>
        <taxon>Thrips</taxon>
    </lineage>
</organism>
<keyword evidence="2" id="KW-1185">Reference proteome</keyword>
<gene>
    <name evidence="3" type="primary">LOC117648290</name>
</gene>
<dbReference type="OrthoDB" id="190835at2759"/>
<dbReference type="InterPro" id="IPR037448">
    <property type="entry name" value="Zig-8"/>
</dbReference>
<dbReference type="InParanoid" id="A0A6P8ZQX9"/>
<dbReference type="InterPro" id="IPR013106">
    <property type="entry name" value="Ig_V-set"/>
</dbReference>
<feature type="domain" description="Ig-like" evidence="1">
    <location>
        <begin position="87"/>
        <end position="174"/>
    </location>
</feature>
<dbReference type="GO" id="GO:0032589">
    <property type="term" value="C:neuron projection membrane"/>
    <property type="evidence" value="ECO:0007669"/>
    <property type="project" value="TreeGrafter"/>
</dbReference>
<dbReference type="SMART" id="SM00406">
    <property type="entry name" value="IGv"/>
    <property type="match status" value="2"/>
</dbReference>
<dbReference type="AlphaFoldDB" id="A0A6P8ZQX9"/>
<feature type="domain" description="Ig-like" evidence="1">
    <location>
        <begin position="177"/>
        <end position="293"/>
    </location>
</feature>
<evidence type="ECO:0000313" key="3">
    <source>
        <dbReference type="RefSeq" id="XP_034246634.1"/>
    </source>
</evidence>
<dbReference type="InterPro" id="IPR036179">
    <property type="entry name" value="Ig-like_dom_sf"/>
</dbReference>
<dbReference type="SMART" id="SM00409">
    <property type="entry name" value="IG"/>
    <property type="match status" value="2"/>
</dbReference>
<dbReference type="PANTHER" id="PTHR23279:SF4">
    <property type="entry name" value="DEFECTIVE PROBOSCIS EXTENSION RESPONSE 2, ISOFORM F-RELATED"/>
    <property type="match status" value="1"/>
</dbReference>
<dbReference type="GeneID" id="117648290"/>
<protein>
    <submittedName>
        <fullName evidence="3">Zwei Ig domain protein zig-8-like isoform X1</fullName>
    </submittedName>
</protein>
<evidence type="ECO:0000259" key="1">
    <source>
        <dbReference type="PROSITE" id="PS50835"/>
    </source>
</evidence>
<proteinExistence type="predicted"/>
<dbReference type="Pfam" id="PF07686">
    <property type="entry name" value="V-set"/>
    <property type="match status" value="1"/>
</dbReference>
<dbReference type="FunCoup" id="A0A6P8ZQX9">
    <property type="interactions" value="137"/>
</dbReference>
<dbReference type="InterPro" id="IPR013783">
    <property type="entry name" value="Ig-like_fold"/>
</dbReference>
<reference evidence="3" key="1">
    <citation type="submission" date="2025-08" db="UniProtKB">
        <authorList>
            <consortium name="RefSeq"/>
        </authorList>
    </citation>
    <scope>IDENTIFICATION</scope>
    <source>
        <tissue evidence="3">Total insect</tissue>
    </source>
</reference>
<dbReference type="RefSeq" id="XP_034246634.1">
    <property type="nucleotide sequence ID" value="XM_034390743.1"/>
</dbReference>